<dbReference type="AlphaFoldDB" id="A0AAV3Y7T6"/>
<organism evidence="10 11">
    <name type="scientific">Plakobranchus ocellatus</name>
    <dbReference type="NCBI Taxonomy" id="259542"/>
    <lineage>
        <taxon>Eukaryota</taxon>
        <taxon>Metazoa</taxon>
        <taxon>Spiralia</taxon>
        <taxon>Lophotrochozoa</taxon>
        <taxon>Mollusca</taxon>
        <taxon>Gastropoda</taxon>
        <taxon>Heterobranchia</taxon>
        <taxon>Euthyneura</taxon>
        <taxon>Panpulmonata</taxon>
        <taxon>Sacoglossa</taxon>
        <taxon>Placobranchoidea</taxon>
        <taxon>Plakobranchidae</taxon>
        <taxon>Plakobranchus</taxon>
    </lineage>
</organism>
<dbReference type="Proteomes" id="UP000735302">
    <property type="component" value="Unassembled WGS sequence"/>
</dbReference>
<gene>
    <name evidence="10" type="ORF">PoB_000502700</name>
</gene>
<evidence type="ECO:0000256" key="6">
    <source>
        <dbReference type="ARBA" id="ARBA00022801"/>
    </source>
</evidence>
<evidence type="ECO:0000256" key="5">
    <source>
        <dbReference type="ARBA" id="ARBA00022723"/>
    </source>
</evidence>
<dbReference type="PANTHER" id="PTHR22930:SF269">
    <property type="entry name" value="NUCLEASE HARBI1-LIKE PROTEIN"/>
    <property type="match status" value="1"/>
</dbReference>
<dbReference type="Pfam" id="PF13359">
    <property type="entry name" value="DDE_Tnp_4"/>
    <property type="match status" value="1"/>
</dbReference>
<keyword evidence="7" id="KW-0539">Nucleus</keyword>
<comment type="caution">
    <text evidence="10">The sequence shown here is derived from an EMBL/GenBank/DDBJ whole genome shotgun (WGS) entry which is preliminary data.</text>
</comment>
<evidence type="ECO:0000256" key="7">
    <source>
        <dbReference type="ARBA" id="ARBA00023242"/>
    </source>
</evidence>
<dbReference type="InterPro" id="IPR027806">
    <property type="entry name" value="HARBI1_dom"/>
</dbReference>
<comment type="similarity">
    <text evidence="3">Belongs to the HARBI1 family.</text>
</comment>
<protein>
    <submittedName>
        <fullName evidence="10">Protein antagonist of like heterochromatin protein 1</fullName>
    </submittedName>
</protein>
<evidence type="ECO:0000256" key="8">
    <source>
        <dbReference type="SAM" id="MobiDB-lite"/>
    </source>
</evidence>
<dbReference type="GO" id="GO:0005634">
    <property type="term" value="C:nucleus"/>
    <property type="evidence" value="ECO:0007669"/>
    <property type="project" value="UniProtKB-SubCell"/>
</dbReference>
<evidence type="ECO:0000256" key="4">
    <source>
        <dbReference type="ARBA" id="ARBA00022722"/>
    </source>
</evidence>
<keyword evidence="5" id="KW-0479">Metal-binding</keyword>
<sequence length="378" mass="42840">MQGRRRFWVHPICKERCKTGEFRMLPQILADNEKCLAYFRMTKATFQNLLELCGPYIHKQNTNWRKAIPPIERLSVTLRYLATGNSFRSLAFSFRLGFRTVRCIVQKTCVLIWILLQPQFLPKPDAELWAKTADGYFSKWDFPNCIGSIDGKHIPLTKPPNSGSLYYNYKGFFSIVLLAVADAFGRLLVVDIGSYGSCSDGGIFSASCLGKHLCEGILDIPAAKKIPGTELITLHVFVADEAFALLPNLMKPFARRQLTTQKRVFNYRLSRARRQIECTFGILSNTWRIMKSIDTDVLPAIDSVKAICVLHNFLLAKEPIQVASDSDKDNWRTTGDTSARFTGSRNSTQQSATIRQTLCDYFNSLEGSLPWQLEACLH</sequence>
<proteinExistence type="inferred from homology"/>
<dbReference type="GO" id="GO:0016787">
    <property type="term" value="F:hydrolase activity"/>
    <property type="evidence" value="ECO:0007669"/>
    <property type="project" value="UniProtKB-KW"/>
</dbReference>
<dbReference type="PANTHER" id="PTHR22930">
    <property type="match status" value="1"/>
</dbReference>
<dbReference type="GO" id="GO:0046872">
    <property type="term" value="F:metal ion binding"/>
    <property type="evidence" value="ECO:0007669"/>
    <property type="project" value="UniProtKB-KW"/>
</dbReference>
<evidence type="ECO:0000313" key="10">
    <source>
        <dbReference type="EMBL" id="GFN78521.1"/>
    </source>
</evidence>
<feature type="compositionally biased region" description="Polar residues" evidence="8">
    <location>
        <begin position="332"/>
        <end position="348"/>
    </location>
</feature>
<keyword evidence="4" id="KW-0540">Nuclease</keyword>
<dbReference type="GO" id="GO:0004518">
    <property type="term" value="F:nuclease activity"/>
    <property type="evidence" value="ECO:0007669"/>
    <property type="project" value="UniProtKB-KW"/>
</dbReference>
<keyword evidence="6" id="KW-0378">Hydrolase</keyword>
<evidence type="ECO:0000256" key="1">
    <source>
        <dbReference type="ARBA" id="ARBA00001968"/>
    </source>
</evidence>
<dbReference type="EMBL" id="BLXT01000588">
    <property type="protein sequence ID" value="GFN78521.1"/>
    <property type="molecule type" value="Genomic_DNA"/>
</dbReference>
<feature type="domain" description="DDE Tnp4" evidence="9">
    <location>
        <begin position="149"/>
        <end position="312"/>
    </location>
</feature>
<feature type="region of interest" description="Disordered" evidence="8">
    <location>
        <begin position="326"/>
        <end position="348"/>
    </location>
</feature>
<evidence type="ECO:0000313" key="11">
    <source>
        <dbReference type="Proteomes" id="UP000735302"/>
    </source>
</evidence>
<reference evidence="10 11" key="1">
    <citation type="journal article" date="2021" name="Elife">
        <title>Chloroplast acquisition without the gene transfer in kleptoplastic sea slugs, Plakobranchus ocellatus.</title>
        <authorList>
            <person name="Maeda T."/>
            <person name="Takahashi S."/>
            <person name="Yoshida T."/>
            <person name="Shimamura S."/>
            <person name="Takaki Y."/>
            <person name="Nagai Y."/>
            <person name="Toyoda A."/>
            <person name="Suzuki Y."/>
            <person name="Arimoto A."/>
            <person name="Ishii H."/>
            <person name="Satoh N."/>
            <person name="Nishiyama T."/>
            <person name="Hasebe M."/>
            <person name="Maruyama T."/>
            <person name="Minagawa J."/>
            <person name="Obokata J."/>
            <person name="Shigenobu S."/>
        </authorList>
    </citation>
    <scope>NUCLEOTIDE SEQUENCE [LARGE SCALE GENOMIC DNA]</scope>
</reference>
<dbReference type="InterPro" id="IPR045249">
    <property type="entry name" value="HARBI1-like"/>
</dbReference>
<evidence type="ECO:0000256" key="2">
    <source>
        <dbReference type="ARBA" id="ARBA00004123"/>
    </source>
</evidence>
<name>A0AAV3Y7T6_9GAST</name>
<accession>A0AAV3Y7T6</accession>
<keyword evidence="11" id="KW-1185">Reference proteome</keyword>
<evidence type="ECO:0000259" key="9">
    <source>
        <dbReference type="Pfam" id="PF13359"/>
    </source>
</evidence>
<evidence type="ECO:0000256" key="3">
    <source>
        <dbReference type="ARBA" id="ARBA00006958"/>
    </source>
</evidence>
<comment type="cofactor">
    <cofactor evidence="1">
        <name>a divalent metal cation</name>
        <dbReference type="ChEBI" id="CHEBI:60240"/>
    </cofactor>
</comment>
<comment type="subcellular location">
    <subcellularLocation>
        <location evidence="2">Nucleus</location>
    </subcellularLocation>
</comment>